<feature type="compositionally biased region" description="Acidic residues" evidence="2">
    <location>
        <begin position="705"/>
        <end position="725"/>
    </location>
</feature>
<dbReference type="Pfam" id="PF00076">
    <property type="entry name" value="RRM_1"/>
    <property type="match status" value="1"/>
</dbReference>
<evidence type="ECO:0000313" key="5">
    <source>
        <dbReference type="Proteomes" id="UP001341840"/>
    </source>
</evidence>
<dbReference type="InterPro" id="IPR012677">
    <property type="entry name" value="Nucleotide-bd_a/b_plait_sf"/>
</dbReference>
<feature type="region of interest" description="Disordered" evidence="2">
    <location>
        <begin position="699"/>
        <end position="725"/>
    </location>
</feature>
<feature type="compositionally biased region" description="Polar residues" evidence="2">
    <location>
        <begin position="481"/>
        <end position="498"/>
    </location>
</feature>
<comment type="caution">
    <text evidence="4">The sequence shown here is derived from an EMBL/GenBank/DDBJ whole genome shotgun (WGS) entry which is preliminary data.</text>
</comment>
<name>A0ABU6WE70_9FABA</name>
<reference evidence="4 5" key="1">
    <citation type="journal article" date="2023" name="Plants (Basel)">
        <title>Bridging the Gap: Combining Genomics and Transcriptomics Approaches to Understand Stylosanthes scabra, an Orphan Legume from the Brazilian Caatinga.</title>
        <authorList>
            <person name="Ferreira-Neto J.R.C."/>
            <person name="da Silva M.D."/>
            <person name="Binneck E."/>
            <person name="de Melo N.F."/>
            <person name="da Silva R.H."/>
            <person name="de Melo A.L.T.M."/>
            <person name="Pandolfi V."/>
            <person name="Bustamante F.O."/>
            <person name="Brasileiro-Vidal A.C."/>
            <person name="Benko-Iseppon A.M."/>
        </authorList>
    </citation>
    <scope>NUCLEOTIDE SEQUENCE [LARGE SCALE GENOMIC DNA]</scope>
    <source>
        <tissue evidence="4">Leaves</tissue>
    </source>
</reference>
<evidence type="ECO:0000313" key="4">
    <source>
        <dbReference type="EMBL" id="MED6182795.1"/>
    </source>
</evidence>
<dbReference type="InterPro" id="IPR035979">
    <property type="entry name" value="RBD_domain_sf"/>
</dbReference>
<dbReference type="CDD" id="cd00590">
    <property type="entry name" value="RRM_SF"/>
    <property type="match status" value="1"/>
</dbReference>
<evidence type="ECO:0000256" key="1">
    <source>
        <dbReference type="PROSITE-ProRule" id="PRU00176"/>
    </source>
</evidence>
<protein>
    <recommendedName>
        <fullName evidence="3">RRM domain-containing protein</fullName>
    </recommendedName>
</protein>
<dbReference type="EMBL" id="JASCZI010181382">
    <property type="protein sequence ID" value="MED6182795.1"/>
    <property type="molecule type" value="Genomic_DNA"/>
</dbReference>
<accession>A0ABU6WE70</accession>
<dbReference type="Gene3D" id="3.30.70.330">
    <property type="match status" value="1"/>
</dbReference>
<dbReference type="InterPro" id="IPR000504">
    <property type="entry name" value="RRM_dom"/>
</dbReference>
<feature type="domain" description="RRM" evidence="3">
    <location>
        <begin position="28"/>
        <end position="91"/>
    </location>
</feature>
<keyword evidence="1" id="KW-0694">RNA-binding</keyword>
<feature type="region of interest" description="Disordered" evidence="2">
    <location>
        <begin position="1"/>
        <end position="22"/>
    </location>
</feature>
<dbReference type="Proteomes" id="UP001341840">
    <property type="component" value="Unassembled WGS sequence"/>
</dbReference>
<keyword evidence="5" id="KW-1185">Reference proteome</keyword>
<gene>
    <name evidence="4" type="ORF">PIB30_032017</name>
</gene>
<evidence type="ECO:0000256" key="2">
    <source>
        <dbReference type="SAM" id="MobiDB-lite"/>
    </source>
</evidence>
<proteinExistence type="predicted"/>
<sequence>MRGFERGKHGEVSGNARRRNKGESVGGELYKAFGKYGFISDIFILRKARQRSQGPFAFIRYVAHGGAVKAVEMMNNKKWENERLLVTISKYRQRVAVDRGRQSGSTGDEAKRRIVQKWVVNKTNSNDANLEVCRDKKQAVLPQRKTIQAEWDVDQKQRLERSLLGVCVKPIELRKIMYFLLEEWKGPWVIEVRDVGPYRCLITFSSPEIRNEVVESQLLQSVFDEVRFHWDIFWSLSRRVWIEVTRMPIGLWNVKNFNKIAELWGKVIRFDDRAEEAKSFSTARILIDSFQWEMIHEWVNVTVDDRQFEVFVKEFGFEIYRIQSHLDREEGNSDWSEEAEGDSQRNMSTVRVPPVEIEETPMTSKLNNLNLIYVGDPVIETIINRPFNVLSDMWDGDNDDSGMSTTKREKETCLDERRVVESTGFGLGSRSDVQNLVVGSASTSTCPFPPEFGPCSSGQHVHRQSRAPMKTYSQILVRETLQSEPEEASSNCNSNPRRTSVGVESITGGVEHDVVADSKGKDCVQALDEQRDGGILTPRADANKDVGEVLLINNVEGEEPSIESEERSDETLYQLTEKAIRGLADSEEVQNTNVDSGLIGGVNWQDLREEGEIGEWSDKNGEWTDDIEGTHEDIDTAEIEEGLGEETLCRINLFNHKPGVPRSEDGVFDHGENEVSSANSAYLSDETLYRINSNFKNEQRRVEGENSEFESEGVVEEERDSIEEG</sequence>
<dbReference type="SUPFAM" id="SSF54928">
    <property type="entry name" value="RNA-binding domain, RBD"/>
    <property type="match status" value="1"/>
</dbReference>
<evidence type="ECO:0000259" key="3">
    <source>
        <dbReference type="PROSITE" id="PS50102"/>
    </source>
</evidence>
<organism evidence="4 5">
    <name type="scientific">Stylosanthes scabra</name>
    <dbReference type="NCBI Taxonomy" id="79078"/>
    <lineage>
        <taxon>Eukaryota</taxon>
        <taxon>Viridiplantae</taxon>
        <taxon>Streptophyta</taxon>
        <taxon>Embryophyta</taxon>
        <taxon>Tracheophyta</taxon>
        <taxon>Spermatophyta</taxon>
        <taxon>Magnoliopsida</taxon>
        <taxon>eudicotyledons</taxon>
        <taxon>Gunneridae</taxon>
        <taxon>Pentapetalae</taxon>
        <taxon>rosids</taxon>
        <taxon>fabids</taxon>
        <taxon>Fabales</taxon>
        <taxon>Fabaceae</taxon>
        <taxon>Papilionoideae</taxon>
        <taxon>50 kb inversion clade</taxon>
        <taxon>dalbergioids sensu lato</taxon>
        <taxon>Dalbergieae</taxon>
        <taxon>Pterocarpus clade</taxon>
        <taxon>Stylosanthes</taxon>
    </lineage>
</organism>
<dbReference type="PROSITE" id="PS50102">
    <property type="entry name" value="RRM"/>
    <property type="match status" value="1"/>
</dbReference>
<feature type="compositionally biased region" description="Basic and acidic residues" evidence="2">
    <location>
        <begin position="1"/>
        <end position="11"/>
    </location>
</feature>
<feature type="region of interest" description="Disordered" evidence="2">
    <location>
        <begin position="481"/>
        <end position="500"/>
    </location>
</feature>